<proteinExistence type="predicted"/>
<evidence type="ECO:0000313" key="2">
    <source>
        <dbReference type="Proteomes" id="UP000801492"/>
    </source>
</evidence>
<feature type="non-terminal residue" evidence="1">
    <location>
        <position position="1"/>
    </location>
</feature>
<comment type="caution">
    <text evidence="1">The sequence shown here is derived from an EMBL/GenBank/DDBJ whole genome shotgun (WGS) entry which is preliminary data.</text>
</comment>
<organism evidence="1 2">
    <name type="scientific">Ignelater luminosus</name>
    <name type="common">Cucubano</name>
    <name type="synonym">Pyrophorus luminosus</name>
    <dbReference type="NCBI Taxonomy" id="2038154"/>
    <lineage>
        <taxon>Eukaryota</taxon>
        <taxon>Metazoa</taxon>
        <taxon>Ecdysozoa</taxon>
        <taxon>Arthropoda</taxon>
        <taxon>Hexapoda</taxon>
        <taxon>Insecta</taxon>
        <taxon>Pterygota</taxon>
        <taxon>Neoptera</taxon>
        <taxon>Endopterygota</taxon>
        <taxon>Coleoptera</taxon>
        <taxon>Polyphaga</taxon>
        <taxon>Elateriformia</taxon>
        <taxon>Elateroidea</taxon>
        <taxon>Elateridae</taxon>
        <taxon>Agrypninae</taxon>
        <taxon>Pyrophorini</taxon>
        <taxon>Ignelater</taxon>
    </lineage>
</organism>
<accession>A0A8K0CPB6</accession>
<keyword evidence="2" id="KW-1185">Reference proteome</keyword>
<dbReference type="EMBL" id="VTPC01038525">
    <property type="protein sequence ID" value="KAF2891114.1"/>
    <property type="molecule type" value="Genomic_DNA"/>
</dbReference>
<sequence>TIDDVPAAIYLLLNQQLTKFLVDSGAAVSVLKLRVASGHISNSANVELTDASEYRLGIVGSTTVNVGLYKHENNGHMESSNGRGK</sequence>
<gene>
    <name evidence="1" type="ORF">ILUMI_15059</name>
</gene>
<dbReference type="Proteomes" id="UP000801492">
    <property type="component" value="Unassembled WGS sequence"/>
</dbReference>
<dbReference type="AlphaFoldDB" id="A0A8K0CPB6"/>
<name>A0A8K0CPB6_IGNLU</name>
<evidence type="ECO:0000313" key="1">
    <source>
        <dbReference type="EMBL" id="KAF2891114.1"/>
    </source>
</evidence>
<dbReference type="SUPFAM" id="SSF50630">
    <property type="entry name" value="Acid proteases"/>
    <property type="match status" value="1"/>
</dbReference>
<dbReference type="InterPro" id="IPR021109">
    <property type="entry name" value="Peptidase_aspartic_dom_sf"/>
</dbReference>
<reference evidence="1" key="1">
    <citation type="submission" date="2019-08" db="EMBL/GenBank/DDBJ databases">
        <title>The genome of the North American firefly Photinus pyralis.</title>
        <authorList>
            <consortium name="Photinus pyralis genome working group"/>
            <person name="Fallon T.R."/>
            <person name="Sander Lower S.E."/>
            <person name="Weng J.-K."/>
        </authorList>
    </citation>
    <scope>NUCLEOTIDE SEQUENCE</scope>
    <source>
        <strain evidence="1">TRF0915ILg1</strain>
        <tissue evidence="1">Whole body</tissue>
    </source>
</reference>
<protein>
    <submittedName>
        <fullName evidence="1">Uncharacterized protein</fullName>
    </submittedName>
</protein>